<protein>
    <submittedName>
        <fullName evidence="2">Uncharacterized protein</fullName>
    </submittedName>
</protein>
<evidence type="ECO:0000313" key="3">
    <source>
        <dbReference type="Proteomes" id="UP000015105"/>
    </source>
</evidence>
<feature type="region of interest" description="Disordered" evidence="1">
    <location>
        <begin position="1"/>
        <end position="46"/>
    </location>
</feature>
<reference evidence="2" key="5">
    <citation type="journal article" date="2021" name="G3 (Bethesda)">
        <title>Aegilops tauschii genome assembly Aet v5.0 features greater sequence contiguity and improved annotation.</title>
        <authorList>
            <person name="Wang L."/>
            <person name="Zhu T."/>
            <person name="Rodriguez J.C."/>
            <person name="Deal K.R."/>
            <person name="Dubcovsky J."/>
            <person name="McGuire P.E."/>
            <person name="Lux T."/>
            <person name="Spannagl M."/>
            <person name="Mayer K.F.X."/>
            <person name="Baldrich P."/>
            <person name="Meyers B.C."/>
            <person name="Huo N."/>
            <person name="Gu Y.Q."/>
            <person name="Zhou H."/>
            <person name="Devos K.M."/>
            <person name="Bennetzen J.L."/>
            <person name="Unver T."/>
            <person name="Budak H."/>
            <person name="Gulick P.J."/>
            <person name="Galiba G."/>
            <person name="Kalapos B."/>
            <person name="Nelson D.R."/>
            <person name="Li P."/>
            <person name="You F.M."/>
            <person name="Luo M.C."/>
            <person name="Dvorak J."/>
        </authorList>
    </citation>
    <scope>NUCLEOTIDE SEQUENCE [LARGE SCALE GENOMIC DNA]</scope>
    <source>
        <strain evidence="2">cv. AL8/78</strain>
    </source>
</reference>
<organism evidence="2 3">
    <name type="scientific">Aegilops tauschii subsp. strangulata</name>
    <name type="common">Goatgrass</name>
    <dbReference type="NCBI Taxonomy" id="200361"/>
    <lineage>
        <taxon>Eukaryota</taxon>
        <taxon>Viridiplantae</taxon>
        <taxon>Streptophyta</taxon>
        <taxon>Embryophyta</taxon>
        <taxon>Tracheophyta</taxon>
        <taxon>Spermatophyta</taxon>
        <taxon>Magnoliopsida</taxon>
        <taxon>Liliopsida</taxon>
        <taxon>Poales</taxon>
        <taxon>Poaceae</taxon>
        <taxon>BOP clade</taxon>
        <taxon>Pooideae</taxon>
        <taxon>Triticodae</taxon>
        <taxon>Triticeae</taxon>
        <taxon>Triticinae</taxon>
        <taxon>Aegilops</taxon>
    </lineage>
</organism>
<accession>A0A452Z6Z4</accession>
<reference evidence="2" key="3">
    <citation type="journal article" date="2017" name="Nature">
        <title>Genome sequence of the progenitor of the wheat D genome Aegilops tauschii.</title>
        <authorList>
            <person name="Luo M.C."/>
            <person name="Gu Y.Q."/>
            <person name="Puiu D."/>
            <person name="Wang H."/>
            <person name="Twardziok S.O."/>
            <person name="Deal K.R."/>
            <person name="Huo N."/>
            <person name="Zhu T."/>
            <person name="Wang L."/>
            <person name="Wang Y."/>
            <person name="McGuire P.E."/>
            <person name="Liu S."/>
            <person name="Long H."/>
            <person name="Ramasamy R.K."/>
            <person name="Rodriguez J.C."/>
            <person name="Van S.L."/>
            <person name="Yuan L."/>
            <person name="Wang Z."/>
            <person name="Xia Z."/>
            <person name="Xiao L."/>
            <person name="Anderson O.D."/>
            <person name="Ouyang S."/>
            <person name="Liang Y."/>
            <person name="Zimin A.V."/>
            <person name="Pertea G."/>
            <person name="Qi P."/>
            <person name="Bennetzen J.L."/>
            <person name="Dai X."/>
            <person name="Dawson M.W."/>
            <person name="Muller H.G."/>
            <person name="Kugler K."/>
            <person name="Rivarola-Duarte L."/>
            <person name="Spannagl M."/>
            <person name="Mayer K.F.X."/>
            <person name="Lu F.H."/>
            <person name="Bevan M.W."/>
            <person name="Leroy P."/>
            <person name="Li P."/>
            <person name="You F.M."/>
            <person name="Sun Q."/>
            <person name="Liu Z."/>
            <person name="Lyons E."/>
            <person name="Wicker T."/>
            <person name="Salzberg S.L."/>
            <person name="Devos K.M."/>
            <person name="Dvorak J."/>
        </authorList>
    </citation>
    <scope>NUCLEOTIDE SEQUENCE [LARGE SCALE GENOMIC DNA]</scope>
    <source>
        <strain evidence="2">cv. AL8/78</strain>
    </source>
</reference>
<dbReference type="AlphaFoldDB" id="A0A452Z6Z4"/>
<dbReference type="Gramene" id="AET1Gv20652600.10">
    <property type="protein sequence ID" value="AET1Gv20652600.10"/>
    <property type="gene ID" value="AET1Gv20652600"/>
</dbReference>
<feature type="compositionally biased region" description="Basic residues" evidence="1">
    <location>
        <begin position="12"/>
        <end position="46"/>
    </location>
</feature>
<feature type="region of interest" description="Disordered" evidence="1">
    <location>
        <begin position="73"/>
        <end position="99"/>
    </location>
</feature>
<evidence type="ECO:0000313" key="2">
    <source>
        <dbReference type="EnsemblPlants" id="AET1Gv20652600.10"/>
    </source>
</evidence>
<dbReference type="Proteomes" id="UP000015105">
    <property type="component" value="Chromosome 1D"/>
</dbReference>
<name>A0A452Z6Z4_AEGTS</name>
<dbReference type="EnsemblPlants" id="AET1Gv20652600.10">
    <property type="protein sequence ID" value="AET1Gv20652600.10"/>
    <property type="gene ID" value="AET1Gv20652600"/>
</dbReference>
<keyword evidence="3" id="KW-1185">Reference proteome</keyword>
<evidence type="ECO:0000256" key="1">
    <source>
        <dbReference type="SAM" id="MobiDB-lite"/>
    </source>
</evidence>
<feature type="compositionally biased region" description="Low complexity" evidence="1">
    <location>
        <begin position="1"/>
        <end position="11"/>
    </location>
</feature>
<feature type="compositionally biased region" description="Basic residues" evidence="1">
    <location>
        <begin position="88"/>
        <end position="99"/>
    </location>
</feature>
<reference evidence="3" key="2">
    <citation type="journal article" date="2017" name="Nat. Plants">
        <title>The Aegilops tauschii genome reveals multiple impacts of transposons.</title>
        <authorList>
            <person name="Zhao G."/>
            <person name="Zou C."/>
            <person name="Li K."/>
            <person name="Wang K."/>
            <person name="Li T."/>
            <person name="Gao L."/>
            <person name="Zhang X."/>
            <person name="Wang H."/>
            <person name="Yang Z."/>
            <person name="Liu X."/>
            <person name="Jiang W."/>
            <person name="Mao L."/>
            <person name="Kong X."/>
            <person name="Jiao Y."/>
            <person name="Jia J."/>
        </authorList>
    </citation>
    <scope>NUCLEOTIDE SEQUENCE [LARGE SCALE GENOMIC DNA]</scope>
    <source>
        <strain evidence="3">cv. AL8/78</strain>
    </source>
</reference>
<proteinExistence type="predicted"/>
<reference evidence="3" key="1">
    <citation type="journal article" date="2014" name="Science">
        <title>Ancient hybridizations among the ancestral genomes of bread wheat.</title>
        <authorList>
            <consortium name="International Wheat Genome Sequencing Consortium,"/>
            <person name="Marcussen T."/>
            <person name="Sandve S.R."/>
            <person name="Heier L."/>
            <person name="Spannagl M."/>
            <person name="Pfeifer M."/>
            <person name="Jakobsen K.S."/>
            <person name="Wulff B.B."/>
            <person name="Steuernagel B."/>
            <person name="Mayer K.F."/>
            <person name="Olsen O.A."/>
        </authorList>
    </citation>
    <scope>NUCLEOTIDE SEQUENCE [LARGE SCALE GENOMIC DNA]</scope>
    <source>
        <strain evidence="3">cv. AL8/78</strain>
    </source>
</reference>
<reference evidence="2" key="4">
    <citation type="submission" date="2019-03" db="UniProtKB">
        <authorList>
            <consortium name="EnsemblPlants"/>
        </authorList>
    </citation>
    <scope>IDENTIFICATION</scope>
</reference>
<sequence length="176" mass="19997">AAPGSRWGSRSSRSRLLRRGKGTGRRRLATRSTRRRLRDSRGTAKRRTCSSLLPLLLHTARRPTRTTHLLRHKATHPTTTTTSSSSHLLRRKATGRTRRTSSTLLPLMATERTRRTSSFPRLLLLLLMAMDRTRLLMDTNRCNARRLINHASAVLHSVISIVFSPCNMCISCTLYL</sequence>